<sequence length="109" mass="12604">MSWRDQVHLGLSNEHEGAIVSGHRNLWDEIAVTRLKSPKSRSTFWDTKIVVMIWPTLSWKRPLAGMSLLSAFILLLYHQRYLLSSTHLVKVFFGMTPAASTVKYRTYLL</sequence>
<comment type="caution">
    <text evidence="1">The sequence shown here is derived from an EMBL/GenBank/DDBJ whole genome shotgun (WGS) entry which is preliminary data.</text>
</comment>
<reference evidence="1 2" key="1">
    <citation type="journal article" date="2016" name="BMC Genomics">
        <title>Comparative genomic and transcriptomic analyses of the Fuzhuan brick tea-fermentation fungus Aspergillus cristatus.</title>
        <authorList>
            <person name="Ge Y."/>
            <person name="Wang Y."/>
            <person name="Liu Y."/>
            <person name="Tan Y."/>
            <person name="Ren X."/>
            <person name="Zhang X."/>
            <person name="Hyde K.D."/>
            <person name="Liu Y."/>
            <person name="Liu Z."/>
        </authorList>
    </citation>
    <scope>NUCLEOTIDE SEQUENCE [LARGE SCALE GENOMIC DNA]</scope>
    <source>
        <strain evidence="1 2">GZAAS20.1005</strain>
    </source>
</reference>
<dbReference type="VEuPathDB" id="FungiDB:SI65_00045"/>
<dbReference type="Proteomes" id="UP000094569">
    <property type="component" value="Unassembled WGS sequence"/>
</dbReference>
<evidence type="ECO:0000313" key="1">
    <source>
        <dbReference type="EMBL" id="ODM22457.1"/>
    </source>
</evidence>
<accession>A0A1E3BNI1</accession>
<name>A0A1E3BNI1_ASPCR</name>
<proteinExistence type="predicted"/>
<keyword evidence="2" id="KW-1185">Reference proteome</keyword>
<evidence type="ECO:0000313" key="2">
    <source>
        <dbReference type="Proteomes" id="UP000094569"/>
    </source>
</evidence>
<gene>
    <name evidence="1" type="ORF">SI65_00045</name>
</gene>
<dbReference type="AlphaFoldDB" id="A0A1E3BNI1"/>
<organism evidence="1 2">
    <name type="scientific">Aspergillus cristatus</name>
    <name type="common">Chinese Fuzhuan brick tea-fermentation fungus</name>
    <name type="synonym">Eurotium cristatum</name>
    <dbReference type="NCBI Taxonomy" id="573508"/>
    <lineage>
        <taxon>Eukaryota</taxon>
        <taxon>Fungi</taxon>
        <taxon>Dikarya</taxon>
        <taxon>Ascomycota</taxon>
        <taxon>Pezizomycotina</taxon>
        <taxon>Eurotiomycetes</taxon>
        <taxon>Eurotiomycetidae</taxon>
        <taxon>Eurotiales</taxon>
        <taxon>Aspergillaceae</taxon>
        <taxon>Aspergillus</taxon>
        <taxon>Aspergillus subgen. Aspergillus</taxon>
    </lineage>
</organism>
<protein>
    <submittedName>
        <fullName evidence="1">Uncharacterized protein</fullName>
    </submittedName>
</protein>
<dbReference type="EMBL" id="JXNT01000001">
    <property type="protein sequence ID" value="ODM22457.1"/>
    <property type="molecule type" value="Genomic_DNA"/>
</dbReference>